<evidence type="ECO:0000256" key="4">
    <source>
        <dbReference type="PIRNR" id="PIRNR036417"/>
    </source>
</evidence>
<evidence type="ECO:0000259" key="6">
    <source>
        <dbReference type="Pfam" id="PF08392"/>
    </source>
</evidence>
<feature type="signal peptide" evidence="5">
    <location>
        <begin position="1"/>
        <end position="22"/>
    </location>
</feature>
<evidence type="ECO:0000256" key="3">
    <source>
        <dbReference type="ARBA" id="ARBA00023315"/>
    </source>
</evidence>
<comment type="pathway">
    <text evidence="4">Lipid metabolism; fatty acid biosynthesis.</text>
</comment>
<evidence type="ECO:0000313" key="8">
    <source>
        <dbReference type="EMBL" id="KAK1294532.1"/>
    </source>
</evidence>
<keyword evidence="2 4" id="KW-0808">Transferase</keyword>
<dbReference type="Pfam" id="PF08541">
    <property type="entry name" value="ACP_syn_III_C"/>
    <property type="match status" value="1"/>
</dbReference>
<feature type="domain" description="FAE" evidence="6">
    <location>
        <begin position="27"/>
        <end position="309"/>
    </location>
</feature>
<name>A0AAV9D2U7_ACOCL</name>
<dbReference type="Gene3D" id="3.40.47.10">
    <property type="match status" value="1"/>
</dbReference>
<dbReference type="EC" id="2.3.1.-" evidence="4"/>
<dbReference type="GO" id="GO:0016020">
    <property type="term" value="C:membrane"/>
    <property type="evidence" value="ECO:0007669"/>
    <property type="project" value="InterPro"/>
</dbReference>
<organism evidence="8 9">
    <name type="scientific">Acorus calamus</name>
    <name type="common">Sweet flag</name>
    <dbReference type="NCBI Taxonomy" id="4465"/>
    <lineage>
        <taxon>Eukaryota</taxon>
        <taxon>Viridiplantae</taxon>
        <taxon>Streptophyta</taxon>
        <taxon>Embryophyta</taxon>
        <taxon>Tracheophyta</taxon>
        <taxon>Spermatophyta</taxon>
        <taxon>Magnoliopsida</taxon>
        <taxon>Liliopsida</taxon>
        <taxon>Acoraceae</taxon>
        <taxon>Acorus</taxon>
    </lineage>
</organism>
<dbReference type="InterPro" id="IPR016039">
    <property type="entry name" value="Thiolase-like"/>
</dbReference>
<dbReference type="InterPro" id="IPR013747">
    <property type="entry name" value="ACP_syn_III_C"/>
</dbReference>
<dbReference type="InterPro" id="IPR012392">
    <property type="entry name" value="3-ktacl-CoA_syn"/>
</dbReference>
<dbReference type="SUPFAM" id="SSF53901">
    <property type="entry name" value="Thiolase-like"/>
    <property type="match status" value="2"/>
</dbReference>
<gene>
    <name evidence="8" type="primary">CUT1</name>
    <name evidence="8" type="ORF">QJS10_CPA16g01544</name>
</gene>
<evidence type="ECO:0000313" key="9">
    <source>
        <dbReference type="Proteomes" id="UP001180020"/>
    </source>
</evidence>
<evidence type="ECO:0000259" key="7">
    <source>
        <dbReference type="Pfam" id="PF08541"/>
    </source>
</evidence>
<dbReference type="PIRSF" id="PIRSF036417">
    <property type="entry name" value="3-ktacl-CoA_syn"/>
    <property type="match status" value="1"/>
</dbReference>
<dbReference type="PANTHER" id="PTHR31561">
    <property type="entry name" value="3-KETOACYL-COA SYNTHASE"/>
    <property type="match status" value="1"/>
</dbReference>
<comment type="similarity">
    <text evidence="1 4">Belongs to the thiolase-like superfamily. Chalcone/stilbene synthases family.</text>
</comment>
<sequence>MENNTLHLLILTLALTLLLRCARRLLRTPKHIYLLDFACHKPSDSDRAPTATCLEHYALYDGLAPASVTFLTKILERSGIGPESCVPDATHALPPDESLRAARAEIESVLFDAVADLFERTRSVADPRDVAVIVSNCSLTCPTPSIAAMVANRFKMGSDVRCYSLAGMGCSAGLLAVDLAREVLGGMKGEGLALVLSMEGIAGNGYTGGTKSMLLTNCLFRMGGAAERDRSASKYVLRRLVRTHLGSQDRAYSCVFHEPDKEGFVGISLSRDILSVAGDALRANIATLGPSILPYLEQFKYAWSIIRRKILQSPTTAYVPDFKKVVEHFCIHAGGRAVIDAIEERLDLSEADVEASKMTLYRFGNTSSSSVWYELCYLEAKGRVRRGDRVWQIGFGSGFKCNSAIWECVSDLEPRPRNAWSDRIHLYPVQVPDMLYH</sequence>
<reference evidence="8" key="2">
    <citation type="submission" date="2023-06" db="EMBL/GenBank/DDBJ databases">
        <authorList>
            <person name="Ma L."/>
            <person name="Liu K.-W."/>
            <person name="Li Z."/>
            <person name="Hsiao Y.-Y."/>
            <person name="Qi Y."/>
            <person name="Fu T."/>
            <person name="Tang G."/>
            <person name="Zhang D."/>
            <person name="Sun W.-H."/>
            <person name="Liu D.-K."/>
            <person name="Li Y."/>
            <person name="Chen G.-Z."/>
            <person name="Liu X.-D."/>
            <person name="Liao X.-Y."/>
            <person name="Jiang Y.-T."/>
            <person name="Yu X."/>
            <person name="Hao Y."/>
            <person name="Huang J."/>
            <person name="Zhao X.-W."/>
            <person name="Ke S."/>
            <person name="Chen Y.-Y."/>
            <person name="Wu W.-L."/>
            <person name="Hsu J.-L."/>
            <person name="Lin Y.-F."/>
            <person name="Huang M.-D."/>
            <person name="Li C.-Y."/>
            <person name="Huang L."/>
            <person name="Wang Z.-W."/>
            <person name="Zhao X."/>
            <person name="Zhong W.-Y."/>
            <person name="Peng D.-H."/>
            <person name="Ahmad S."/>
            <person name="Lan S."/>
            <person name="Zhang J.-S."/>
            <person name="Tsai W.-C."/>
            <person name="Van De Peer Y."/>
            <person name="Liu Z.-J."/>
        </authorList>
    </citation>
    <scope>NUCLEOTIDE SEQUENCE</scope>
    <source>
        <strain evidence="8">CP</strain>
        <tissue evidence="8">Leaves</tissue>
    </source>
</reference>
<keyword evidence="3 4" id="KW-0012">Acyltransferase</keyword>
<dbReference type="Proteomes" id="UP001180020">
    <property type="component" value="Unassembled WGS sequence"/>
</dbReference>
<dbReference type="CDD" id="cd00831">
    <property type="entry name" value="CHS_like"/>
    <property type="match status" value="1"/>
</dbReference>
<evidence type="ECO:0000256" key="5">
    <source>
        <dbReference type="SAM" id="SignalP"/>
    </source>
</evidence>
<proteinExistence type="inferred from homology"/>
<reference evidence="8" key="1">
    <citation type="journal article" date="2023" name="Nat. Commun.">
        <title>Diploid and tetraploid genomes of Acorus and the evolution of monocots.</title>
        <authorList>
            <person name="Ma L."/>
            <person name="Liu K.W."/>
            <person name="Li Z."/>
            <person name="Hsiao Y.Y."/>
            <person name="Qi Y."/>
            <person name="Fu T."/>
            <person name="Tang G.D."/>
            <person name="Zhang D."/>
            <person name="Sun W.H."/>
            <person name="Liu D.K."/>
            <person name="Li Y."/>
            <person name="Chen G.Z."/>
            <person name="Liu X.D."/>
            <person name="Liao X.Y."/>
            <person name="Jiang Y.T."/>
            <person name="Yu X."/>
            <person name="Hao Y."/>
            <person name="Huang J."/>
            <person name="Zhao X.W."/>
            <person name="Ke S."/>
            <person name="Chen Y.Y."/>
            <person name="Wu W.L."/>
            <person name="Hsu J.L."/>
            <person name="Lin Y.F."/>
            <person name="Huang M.D."/>
            <person name="Li C.Y."/>
            <person name="Huang L."/>
            <person name="Wang Z.W."/>
            <person name="Zhao X."/>
            <person name="Zhong W.Y."/>
            <person name="Peng D.H."/>
            <person name="Ahmad S."/>
            <person name="Lan S."/>
            <person name="Zhang J.S."/>
            <person name="Tsai W.C."/>
            <person name="Van de Peer Y."/>
            <person name="Liu Z.J."/>
        </authorList>
    </citation>
    <scope>NUCLEOTIDE SEQUENCE</scope>
    <source>
        <strain evidence="8">CP</strain>
    </source>
</reference>
<keyword evidence="9" id="KW-1185">Reference proteome</keyword>
<feature type="domain" description="Beta-ketoacyl-[acyl-carrier-protein] synthase III C-terminal" evidence="7">
    <location>
        <begin position="326"/>
        <end position="407"/>
    </location>
</feature>
<evidence type="ECO:0000256" key="2">
    <source>
        <dbReference type="ARBA" id="ARBA00022679"/>
    </source>
</evidence>
<protein>
    <recommendedName>
        <fullName evidence="4">3-ketoacyl-CoA synthase</fullName>
        <ecNumber evidence="4">2.3.1.-</ecNumber>
    </recommendedName>
</protein>
<dbReference type="Pfam" id="PF08392">
    <property type="entry name" value="FAE1_CUT1_RppA"/>
    <property type="match status" value="1"/>
</dbReference>
<dbReference type="AlphaFoldDB" id="A0AAV9D2U7"/>
<keyword evidence="5" id="KW-0732">Signal</keyword>
<dbReference type="InterPro" id="IPR013601">
    <property type="entry name" value="FAE1_typ3_polyketide_synth"/>
</dbReference>
<accession>A0AAV9D2U7</accession>
<evidence type="ECO:0000256" key="1">
    <source>
        <dbReference type="ARBA" id="ARBA00005531"/>
    </source>
</evidence>
<dbReference type="EMBL" id="JAUJYO010000016">
    <property type="protein sequence ID" value="KAK1294532.1"/>
    <property type="molecule type" value="Genomic_DNA"/>
</dbReference>
<dbReference type="GO" id="GO:0016747">
    <property type="term" value="F:acyltransferase activity, transferring groups other than amino-acyl groups"/>
    <property type="evidence" value="ECO:0007669"/>
    <property type="project" value="InterPro"/>
</dbReference>
<dbReference type="GO" id="GO:0006633">
    <property type="term" value="P:fatty acid biosynthetic process"/>
    <property type="evidence" value="ECO:0007669"/>
    <property type="project" value="InterPro"/>
</dbReference>
<feature type="chain" id="PRO_5043619971" description="3-ketoacyl-CoA synthase" evidence="5">
    <location>
        <begin position="23"/>
        <end position="437"/>
    </location>
</feature>
<comment type="caution">
    <text evidence="8">The sequence shown here is derived from an EMBL/GenBank/DDBJ whole genome shotgun (WGS) entry which is preliminary data.</text>
</comment>